<evidence type="ECO:0000313" key="17">
    <source>
        <dbReference type="Proteomes" id="UP001596978"/>
    </source>
</evidence>
<dbReference type="PANTHER" id="PTHR16631">
    <property type="entry name" value="GLUCAN 1,3-BETA-GLUCOSIDASE"/>
    <property type="match status" value="1"/>
</dbReference>
<evidence type="ECO:0000256" key="12">
    <source>
        <dbReference type="ARBA" id="ARBA00023326"/>
    </source>
</evidence>
<keyword evidence="8" id="KW-0472">Membrane</keyword>
<evidence type="ECO:0000256" key="14">
    <source>
        <dbReference type="ARBA" id="ARBA00042373"/>
    </source>
</evidence>
<evidence type="ECO:0000256" key="11">
    <source>
        <dbReference type="ARBA" id="ARBA00023316"/>
    </source>
</evidence>
<keyword evidence="7 16" id="KW-0378">Hydrolase</keyword>
<dbReference type="Proteomes" id="UP001596978">
    <property type="component" value="Unassembled WGS sequence"/>
</dbReference>
<keyword evidence="3" id="KW-1003">Cell membrane</keyword>
<dbReference type="SUPFAM" id="SSF51445">
    <property type="entry name" value="(Trans)glycosidases"/>
    <property type="match status" value="1"/>
</dbReference>
<keyword evidence="12" id="KW-0624">Polysaccharide degradation</keyword>
<keyword evidence="4" id="KW-0134">Cell wall</keyword>
<evidence type="ECO:0000256" key="9">
    <source>
        <dbReference type="ARBA" id="ARBA00023180"/>
    </source>
</evidence>
<keyword evidence="5" id="KW-0964">Secreted</keyword>
<comment type="caution">
    <text evidence="16">The sequence shown here is derived from an EMBL/GenBank/DDBJ whole genome shotgun (WGS) entry which is preliminary data.</text>
</comment>
<evidence type="ECO:0000256" key="6">
    <source>
        <dbReference type="ARBA" id="ARBA00022729"/>
    </source>
</evidence>
<evidence type="ECO:0000313" key="16">
    <source>
        <dbReference type="EMBL" id="MFD0862902.1"/>
    </source>
</evidence>
<dbReference type="InterPro" id="IPR050732">
    <property type="entry name" value="Beta-glucan_modifiers"/>
</dbReference>
<evidence type="ECO:0000256" key="8">
    <source>
        <dbReference type="ARBA" id="ARBA00023136"/>
    </source>
</evidence>
<evidence type="ECO:0000256" key="3">
    <source>
        <dbReference type="ARBA" id="ARBA00022475"/>
    </source>
</evidence>
<gene>
    <name evidence="16" type="ORF">ACFQ1M_11870</name>
</gene>
<accession>A0ABW3D0A2</accession>
<sequence length="296" mass="34001">MSSISGNQQPTLRGYDFSDMTEKDIRELYNRILAQGMHGLCFSAYQEGQSPGIILPESQIQRRVDIMKPYMKWTRSFSCTEGHEHIPRAAKKLGIKTMVGAELGKDKDKNEKEIQGLITLAKEGNVDIAAVGNEVLLREDLTVDEIIDHIRYVKEAIPKHIPVSYVDAYFKFTVYPKLTDACDILLINCYPFWEGCHIDYSLPYMKNMYYQALAAAKGKKVIISETGWPSQGTNFKDSHPNGINFMKYFINAQMWSKKDNIEMMYFTSFDESWKVAAEGDVGAYWGIWDKYEKLKF</sequence>
<dbReference type="Pfam" id="PF00332">
    <property type="entry name" value="Glyco_hydro_17"/>
    <property type="match status" value="1"/>
</dbReference>
<keyword evidence="6" id="KW-0732">Signal</keyword>
<evidence type="ECO:0000256" key="2">
    <source>
        <dbReference type="ARBA" id="ARBA00004236"/>
    </source>
</evidence>
<evidence type="ECO:0000256" key="4">
    <source>
        <dbReference type="ARBA" id="ARBA00022512"/>
    </source>
</evidence>
<dbReference type="PANTHER" id="PTHR16631:SF17">
    <property type="entry name" value="GLUCAN ENDO-1,3-BETA-GLUCOSIDASE BTGC"/>
    <property type="match status" value="1"/>
</dbReference>
<dbReference type="EMBL" id="JBHTJH010000017">
    <property type="protein sequence ID" value="MFD0862902.1"/>
    <property type="molecule type" value="Genomic_DNA"/>
</dbReference>
<evidence type="ECO:0000256" key="7">
    <source>
        <dbReference type="ARBA" id="ARBA00022801"/>
    </source>
</evidence>
<comment type="function">
    <text evidence="13">Glucanases play a role in cell expansion during growth, in cell-cell fusion during mating, and in spore release during sporulation. This enzyme may be involved in beta-glucan degradation. Active on laminarin and lichenan.</text>
</comment>
<evidence type="ECO:0000256" key="10">
    <source>
        <dbReference type="ARBA" id="ARBA00023277"/>
    </source>
</evidence>
<organism evidence="16 17">
    <name type="scientific">Sungkyunkwania multivorans</name>
    <dbReference type="NCBI Taxonomy" id="1173618"/>
    <lineage>
        <taxon>Bacteria</taxon>
        <taxon>Pseudomonadati</taxon>
        <taxon>Bacteroidota</taxon>
        <taxon>Flavobacteriia</taxon>
        <taxon>Flavobacteriales</taxon>
        <taxon>Flavobacteriaceae</taxon>
        <taxon>Sungkyunkwania</taxon>
    </lineage>
</organism>
<keyword evidence="11" id="KW-0961">Cell wall biogenesis/degradation</keyword>
<dbReference type="InterPro" id="IPR000490">
    <property type="entry name" value="Glyco_hydro_17"/>
</dbReference>
<protein>
    <recommendedName>
        <fullName evidence="15">Endo-1,3-beta-glucanase btgC</fullName>
    </recommendedName>
    <alternativeName>
        <fullName evidence="14">Laminarinase btgC</fullName>
    </alternativeName>
</protein>
<comment type="subcellular location">
    <subcellularLocation>
        <location evidence="2">Cell membrane</location>
    </subcellularLocation>
    <subcellularLocation>
        <location evidence="1">Secreted</location>
        <location evidence="1">Cell wall</location>
    </subcellularLocation>
</comment>
<dbReference type="GO" id="GO:0016787">
    <property type="term" value="F:hydrolase activity"/>
    <property type="evidence" value="ECO:0007669"/>
    <property type="project" value="UniProtKB-KW"/>
</dbReference>
<dbReference type="InterPro" id="IPR017853">
    <property type="entry name" value="GH"/>
</dbReference>
<reference evidence="17" key="1">
    <citation type="journal article" date="2019" name="Int. J. Syst. Evol. Microbiol.">
        <title>The Global Catalogue of Microorganisms (GCM) 10K type strain sequencing project: providing services to taxonomists for standard genome sequencing and annotation.</title>
        <authorList>
            <consortium name="The Broad Institute Genomics Platform"/>
            <consortium name="The Broad Institute Genome Sequencing Center for Infectious Disease"/>
            <person name="Wu L."/>
            <person name="Ma J."/>
        </authorList>
    </citation>
    <scope>NUCLEOTIDE SEQUENCE [LARGE SCALE GENOMIC DNA]</scope>
    <source>
        <strain evidence="17">CCUG 62952</strain>
    </source>
</reference>
<evidence type="ECO:0000256" key="13">
    <source>
        <dbReference type="ARBA" id="ARBA00037649"/>
    </source>
</evidence>
<evidence type="ECO:0000256" key="15">
    <source>
        <dbReference type="ARBA" id="ARBA00043078"/>
    </source>
</evidence>
<evidence type="ECO:0000256" key="1">
    <source>
        <dbReference type="ARBA" id="ARBA00004191"/>
    </source>
</evidence>
<name>A0ABW3D0A2_9FLAO</name>
<evidence type="ECO:0000256" key="5">
    <source>
        <dbReference type="ARBA" id="ARBA00022525"/>
    </source>
</evidence>
<dbReference type="RefSeq" id="WP_386408466.1">
    <property type="nucleotide sequence ID" value="NZ_JBHTJH010000017.1"/>
</dbReference>
<dbReference type="Gene3D" id="3.20.20.80">
    <property type="entry name" value="Glycosidases"/>
    <property type="match status" value="1"/>
</dbReference>
<keyword evidence="10" id="KW-0119">Carbohydrate metabolism</keyword>
<keyword evidence="9" id="KW-0325">Glycoprotein</keyword>
<keyword evidence="17" id="KW-1185">Reference proteome</keyword>
<proteinExistence type="predicted"/>